<protein>
    <submittedName>
        <fullName evidence="1">Uncharacterized protein</fullName>
    </submittedName>
</protein>
<organism evidence="1 2">
    <name type="scientific">Brachionus plicatilis</name>
    <name type="common">Marine rotifer</name>
    <name type="synonym">Brachionus muelleri</name>
    <dbReference type="NCBI Taxonomy" id="10195"/>
    <lineage>
        <taxon>Eukaryota</taxon>
        <taxon>Metazoa</taxon>
        <taxon>Spiralia</taxon>
        <taxon>Gnathifera</taxon>
        <taxon>Rotifera</taxon>
        <taxon>Eurotatoria</taxon>
        <taxon>Monogononta</taxon>
        <taxon>Pseudotrocha</taxon>
        <taxon>Ploima</taxon>
        <taxon>Brachionidae</taxon>
        <taxon>Brachionus</taxon>
    </lineage>
</organism>
<sequence>MTGLPIEFAVPMQYLPFFRGHVQNVIILITKILISSNPAAIVSQNEIKFLDIKFDSKLTFTPMFLLQTSPPPIIYFIYLFICTISHEKREFTFFVKKNKFSINSQFYNVLQQNNFTKHQIAFNNFKKKSFDLNTSALPQWFTKINGNLPSIEINTFEKLPKFANFSVKIDLTQKGHKKKI</sequence>
<evidence type="ECO:0000313" key="2">
    <source>
        <dbReference type="Proteomes" id="UP000276133"/>
    </source>
</evidence>
<gene>
    <name evidence="1" type="ORF">BpHYR1_001927</name>
</gene>
<keyword evidence="2" id="KW-1185">Reference proteome</keyword>
<reference evidence="1 2" key="1">
    <citation type="journal article" date="2018" name="Sci. Rep.">
        <title>Genomic signatures of local adaptation to the degree of environmental predictability in rotifers.</title>
        <authorList>
            <person name="Franch-Gras L."/>
            <person name="Hahn C."/>
            <person name="Garcia-Roger E.M."/>
            <person name="Carmona M.J."/>
            <person name="Serra M."/>
            <person name="Gomez A."/>
        </authorList>
    </citation>
    <scope>NUCLEOTIDE SEQUENCE [LARGE SCALE GENOMIC DNA]</scope>
    <source>
        <strain evidence="1">HYR1</strain>
    </source>
</reference>
<evidence type="ECO:0000313" key="1">
    <source>
        <dbReference type="EMBL" id="RNA26133.1"/>
    </source>
</evidence>
<name>A0A3M7RRD3_BRAPC</name>
<proteinExistence type="predicted"/>
<comment type="caution">
    <text evidence="1">The sequence shown here is derived from an EMBL/GenBank/DDBJ whole genome shotgun (WGS) entry which is preliminary data.</text>
</comment>
<accession>A0A3M7RRD3</accession>
<dbReference type="EMBL" id="REGN01002797">
    <property type="protein sequence ID" value="RNA26133.1"/>
    <property type="molecule type" value="Genomic_DNA"/>
</dbReference>
<dbReference type="Proteomes" id="UP000276133">
    <property type="component" value="Unassembled WGS sequence"/>
</dbReference>
<dbReference type="AlphaFoldDB" id="A0A3M7RRD3"/>